<comment type="caution">
    <text evidence="1">The sequence shown here is derived from an EMBL/GenBank/DDBJ whole genome shotgun (WGS) entry which is preliminary data.</text>
</comment>
<reference evidence="1 2" key="1">
    <citation type="submission" date="2024-06" db="EMBL/GenBank/DDBJ databases">
        <title>The Natural Products Discovery Center: Release of the First 8490 Sequenced Strains for Exploring Actinobacteria Biosynthetic Diversity.</title>
        <authorList>
            <person name="Kalkreuter E."/>
            <person name="Kautsar S.A."/>
            <person name="Yang D."/>
            <person name="Bader C.D."/>
            <person name="Teijaro C.N."/>
            <person name="Fluegel L."/>
            <person name="Davis C.M."/>
            <person name="Simpson J.R."/>
            <person name="Lauterbach L."/>
            <person name="Steele A.D."/>
            <person name="Gui C."/>
            <person name="Meng S."/>
            <person name="Li G."/>
            <person name="Viehrig K."/>
            <person name="Ye F."/>
            <person name="Su P."/>
            <person name="Kiefer A.F."/>
            <person name="Nichols A."/>
            <person name="Cepeda A.J."/>
            <person name="Yan W."/>
            <person name="Fan B."/>
            <person name="Jiang Y."/>
            <person name="Adhikari A."/>
            <person name="Zheng C.-J."/>
            <person name="Schuster L."/>
            <person name="Cowan T.M."/>
            <person name="Smanski M.J."/>
            <person name="Chevrette M.G."/>
            <person name="De Carvalho L.P.S."/>
            <person name="Shen B."/>
        </authorList>
    </citation>
    <scope>NUCLEOTIDE SEQUENCE [LARGE SCALE GENOMIC DNA]</scope>
    <source>
        <strain evidence="1 2">NPDC050100</strain>
    </source>
</reference>
<dbReference type="Proteomes" id="UP001551675">
    <property type="component" value="Unassembled WGS sequence"/>
</dbReference>
<sequence length="285" mass="30039">MILSLGAVVEAVIVCRDVEASAGFHTRAFDLDVIERDGAEVLLGVKGVETGRIRLVPAPSGAETAETAEDPRVWDIGPRLLGMYSRDLDRSVRSIDDAGGRSREPVTYPYGSASLSECVALGSDGVWWTLPKAGAGHRPSPALEGDPDRLHGELHTAVIVPADHEEALRFFTEGGGLTVVFDGEMSGEPFERMIGMPSGASLRLSFLVSADQAPARLEIMSFTGVDAADLSDRPLGLRRVVFAAEDPVSLITALEACGGDRVGEHVVRGPGGLEVELRATPGAAS</sequence>
<evidence type="ECO:0008006" key="3">
    <source>
        <dbReference type="Google" id="ProtNLM"/>
    </source>
</evidence>
<dbReference type="Gene3D" id="3.10.180.10">
    <property type="entry name" value="2,3-Dihydroxybiphenyl 1,2-Dioxygenase, domain 1"/>
    <property type="match status" value="2"/>
</dbReference>
<dbReference type="SUPFAM" id="SSF54593">
    <property type="entry name" value="Glyoxalase/Bleomycin resistance protein/Dihydroxybiphenyl dioxygenase"/>
    <property type="match status" value="2"/>
</dbReference>
<keyword evidence="2" id="KW-1185">Reference proteome</keyword>
<organism evidence="1 2">
    <name type="scientific">Microtetraspora glauca</name>
    <dbReference type="NCBI Taxonomy" id="1996"/>
    <lineage>
        <taxon>Bacteria</taxon>
        <taxon>Bacillati</taxon>
        <taxon>Actinomycetota</taxon>
        <taxon>Actinomycetes</taxon>
        <taxon>Streptosporangiales</taxon>
        <taxon>Streptosporangiaceae</taxon>
        <taxon>Microtetraspora</taxon>
    </lineage>
</organism>
<dbReference type="RefSeq" id="WP_061259169.1">
    <property type="nucleotide sequence ID" value="NZ_JBFALK010000022.1"/>
</dbReference>
<dbReference type="InterPro" id="IPR029068">
    <property type="entry name" value="Glyas_Bleomycin-R_OHBP_Dase"/>
</dbReference>
<evidence type="ECO:0000313" key="1">
    <source>
        <dbReference type="EMBL" id="MEV0973548.1"/>
    </source>
</evidence>
<gene>
    <name evidence="1" type="ORF">AB0I59_33515</name>
</gene>
<name>A0ABV3GPH6_MICGL</name>
<protein>
    <recommendedName>
        <fullName evidence="3">VOC family protein</fullName>
    </recommendedName>
</protein>
<evidence type="ECO:0000313" key="2">
    <source>
        <dbReference type="Proteomes" id="UP001551675"/>
    </source>
</evidence>
<dbReference type="EMBL" id="JBFALK010000022">
    <property type="protein sequence ID" value="MEV0973548.1"/>
    <property type="molecule type" value="Genomic_DNA"/>
</dbReference>
<accession>A0ABV3GPH6</accession>
<proteinExistence type="predicted"/>